<evidence type="ECO:0000256" key="1">
    <source>
        <dbReference type="ARBA" id="ARBA00023015"/>
    </source>
</evidence>
<keyword evidence="2" id="KW-0238">DNA-binding</keyword>
<organism evidence="5 6">
    <name type="scientific">Luteimonas wenzhouensis</name>
    <dbReference type="NCBI Taxonomy" id="2599615"/>
    <lineage>
        <taxon>Bacteria</taxon>
        <taxon>Pseudomonadati</taxon>
        <taxon>Pseudomonadota</taxon>
        <taxon>Gammaproteobacteria</taxon>
        <taxon>Lysobacterales</taxon>
        <taxon>Lysobacteraceae</taxon>
        <taxon>Luteimonas</taxon>
    </lineage>
</organism>
<dbReference type="InterPro" id="IPR000843">
    <property type="entry name" value="HTH_LacI"/>
</dbReference>
<keyword evidence="1" id="KW-0805">Transcription regulation</keyword>
<dbReference type="SMART" id="SM00354">
    <property type="entry name" value="HTH_LACI"/>
    <property type="match status" value="1"/>
</dbReference>
<dbReference type="PRINTS" id="PR00036">
    <property type="entry name" value="HTHLACI"/>
</dbReference>
<evidence type="ECO:0000313" key="6">
    <source>
        <dbReference type="Proteomes" id="UP000315949"/>
    </source>
</evidence>
<dbReference type="Pfam" id="PF13377">
    <property type="entry name" value="Peripla_BP_3"/>
    <property type="match status" value="1"/>
</dbReference>
<evidence type="ECO:0000256" key="2">
    <source>
        <dbReference type="ARBA" id="ARBA00023125"/>
    </source>
</evidence>
<evidence type="ECO:0000259" key="4">
    <source>
        <dbReference type="PROSITE" id="PS50932"/>
    </source>
</evidence>
<dbReference type="InterPro" id="IPR028082">
    <property type="entry name" value="Peripla_BP_I"/>
</dbReference>
<dbReference type="RefSeq" id="WP_146312777.1">
    <property type="nucleotide sequence ID" value="NZ_VOHE01000004.1"/>
</dbReference>
<dbReference type="CDD" id="cd01392">
    <property type="entry name" value="HTH_LacI"/>
    <property type="match status" value="1"/>
</dbReference>
<protein>
    <submittedName>
        <fullName evidence="5">LacI family transcriptional regulator</fullName>
    </submittedName>
</protein>
<dbReference type="Proteomes" id="UP000315949">
    <property type="component" value="Unassembled WGS sequence"/>
</dbReference>
<dbReference type="InterPro" id="IPR010982">
    <property type="entry name" value="Lambda_DNA-bd_dom_sf"/>
</dbReference>
<dbReference type="GO" id="GO:0003700">
    <property type="term" value="F:DNA-binding transcription factor activity"/>
    <property type="evidence" value="ECO:0007669"/>
    <property type="project" value="TreeGrafter"/>
</dbReference>
<dbReference type="PANTHER" id="PTHR30146:SF153">
    <property type="entry name" value="LACTOSE OPERON REPRESSOR"/>
    <property type="match status" value="1"/>
</dbReference>
<dbReference type="AlphaFoldDB" id="A0A5C5TZR5"/>
<dbReference type="InterPro" id="IPR046335">
    <property type="entry name" value="LacI/GalR-like_sensor"/>
</dbReference>
<dbReference type="GO" id="GO:0000976">
    <property type="term" value="F:transcription cis-regulatory region binding"/>
    <property type="evidence" value="ECO:0007669"/>
    <property type="project" value="TreeGrafter"/>
</dbReference>
<dbReference type="PANTHER" id="PTHR30146">
    <property type="entry name" value="LACI-RELATED TRANSCRIPTIONAL REPRESSOR"/>
    <property type="match status" value="1"/>
</dbReference>
<reference evidence="5 6" key="1">
    <citation type="submission" date="2019-07" db="EMBL/GenBank/DDBJ databases">
        <title>Luteimonas sp. YD-1 nov., isolated from acidic soil.</title>
        <authorList>
            <person name="Zhou J."/>
        </authorList>
    </citation>
    <scope>NUCLEOTIDE SEQUENCE [LARGE SCALE GENOMIC DNA]</scope>
    <source>
        <strain evidence="5 6">YD-1</strain>
    </source>
</reference>
<dbReference type="SUPFAM" id="SSF47413">
    <property type="entry name" value="lambda repressor-like DNA-binding domains"/>
    <property type="match status" value="1"/>
</dbReference>
<dbReference type="PROSITE" id="PS00356">
    <property type="entry name" value="HTH_LACI_1"/>
    <property type="match status" value="1"/>
</dbReference>
<dbReference type="Pfam" id="PF00356">
    <property type="entry name" value="LacI"/>
    <property type="match status" value="1"/>
</dbReference>
<dbReference type="SUPFAM" id="SSF53822">
    <property type="entry name" value="Periplasmic binding protein-like I"/>
    <property type="match status" value="1"/>
</dbReference>
<keyword evidence="6" id="KW-1185">Reference proteome</keyword>
<dbReference type="PROSITE" id="PS50932">
    <property type="entry name" value="HTH_LACI_2"/>
    <property type="match status" value="1"/>
</dbReference>
<dbReference type="OrthoDB" id="9798934at2"/>
<evidence type="ECO:0000256" key="3">
    <source>
        <dbReference type="ARBA" id="ARBA00023163"/>
    </source>
</evidence>
<evidence type="ECO:0000313" key="5">
    <source>
        <dbReference type="EMBL" id="TWT18958.1"/>
    </source>
</evidence>
<accession>A0A5C5TZR5</accession>
<comment type="caution">
    <text evidence="5">The sequence shown here is derived from an EMBL/GenBank/DDBJ whole genome shotgun (WGS) entry which is preliminary data.</text>
</comment>
<name>A0A5C5TZR5_9GAMM</name>
<dbReference type="CDD" id="cd01545">
    <property type="entry name" value="PBP1_SalR"/>
    <property type="match status" value="1"/>
</dbReference>
<keyword evidence="3" id="KW-0804">Transcription</keyword>
<dbReference type="Gene3D" id="3.40.50.2300">
    <property type="match status" value="2"/>
</dbReference>
<dbReference type="EMBL" id="VOHE01000004">
    <property type="protein sequence ID" value="TWT18958.1"/>
    <property type="molecule type" value="Genomic_DNA"/>
</dbReference>
<sequence length="349" mass="38331">MPRNRREEAARHGITGRAATINDIARLAGVSKKTVSRVINRSPLVRADTREKVEALMREVGYVPDPLARGLAFRRSFLIGMIYDNPTAQYIVDFQYGALDALRNSGFELVVHPCDSRSPDYVSGVRSFVLQQKLHGVMLVPRVSEDQALADMLQEVGCRYARVAAVCLDAPERSVITHDRDGAAEVADYLQTLGHRDIAMITGPAAYRSAMERTEGFVGALQRRGIEVPKSRVVEAGYTFESGVAAAEKLLGARQRPTAIFCFNDEMAAGVYRVAMRAGIQIPQQLSVVGYDDSPLASRLWPPLTSVRRDTRDTGRIAAAMLLQGEGEARAVASVRPHLIIRDSCQPPQ</sequence>
<proteinExistence type="predicted"/>
<dbReference type="Gene3D" id="1.10.260.40">
    <property type="entry name" value="lambda repressor-like DNA-binding domains"/>
    <property type="match status" value="1"/>
</dbReference>
<gene>
    <name evidence="5" type="ORF">FQY79_10035</name>
</gene>
<feature type="domain" description="HTH lacI-type" evidence="4">
    <location>
        <begin position="19"/>
        <end position="73"/>
    </location>
</feature>